<dbReference type="EMBL" id="JACIIK010000004">
    <property type="protein sequence ID" value="MBB6201470.1"/>
    <property type="molecule type" value="Genomic_DNA"/>
</dbReference>
<dbReference type="Proteomes" id="UP000032614">
    <property type="component" value="Chromosome 2"/>
</dbReference>
<dbReference type="Proteomes" id="UP000518681">
    <property type="component" value="Unassembled WGS sequence"/>
</dbReference>
<dbReference type="EMBL" id="CP010027">
    <property type="protein sequence ID" value="AJZ61959.1"/>
    <property type="molecule type" value="Genomic_DNA"/>
</dbReference>
<dbReference type="Proteomes" id="UP001246473">
    <property type="component" value="Unassembled WGS sequence"/>
</dbReference>
<dbReference type="EMBL" id="JANSLM010000004">
    <property type="protein sequence ID" value="MDT8838817.1"/>
    <property type="molecule type" value="Genomic_DNA"/>
</dbReference>
<evidence type="ECO:0000313" key="5">
    <source>
        <dbReference type="Proteomes" id="UP000518681"/>
    </source>
</evidence>
<sequence length="104" mass="11176">MDARVRRPGHPMPEMAAFMAKLRSAFGDETVDEAVRRGKAGEPTFYACENGNSVGTASSATGSVWLVDSTIRNRQYCAGCDGGCVGQDVGCKEWLQRKAAKENS</sequence>
<dbReference type="RefSeq" id="WP_030099364.1">
    <property type="nucleotide sequence ID" value="NZ_CP010027.1"/>
</dbReference>
<dbReference type="GeneID" id="66519389"/>
<protein>
    <submittedName>
        <fullName evidence="3">Uncharacterized protein</fullName>
    </submittedName>
</protein>
<evidence type="ECO:0000313" key="3">
    <source>
        <dbReference type="EMBL" id="MDT8838817.1"/>
    </source>
</evidence>
<reference evidence="3" key="3">
    <citation type="submission" date="2022-08" db="EMBL/GenBank/DDBJ databases">
        <authorList>
            <person name="Kim S.-J."/>
        </authorList>
    </citation>
    <scope>NUCLEOTIDE SEQUENCE</scope>
    <source>
        <strain evidence="3">KJ</strain>
    </source>
</reference>
<organism evidence="3 6">
    <name type="scientific">Paraburkholderia fungorum</name>
    <dbReference type="NCBI Taxonomy" id="134537"/>
    <lineage>
        <taxon>Bacteria</taxon>
        <taxon>Pseudomonadati</taxon>
        <taxon>Pseudomonadota</taxon>
        <taxon>Betaproteobacteria</taxon>
        <taxon>Burkholderiales</taxon>
        <taxon>Burkholderiaceae</taxon>
        <taxon>Paraburkholderia</taxon>
    </lineage>
</organism>
<proteinExistence type="predicted"/>
<evidence type="ECO:0000313" key="2">
    <source>
        <dbReference type="EMBL" id="MBB6201470.1"/>
    </source>
</evidence>
<dbReference type="AlphaFoldDB" id="A0AAP5QAT9"/>
<reference evidence="2 5" key="2">
    <citation type="submission" date="2020-08" db="EMBL/GenBank/DDBJ databases">
        <title>Genomic Encyclopedia of Type Strains, Phase IV (KMG-V): Genome sequencing to study the core and pangenomes of soil and plant-associated prokaryotes.</title>
        <authorList>
            <person name="Whitman W."/>
        </authorList>
    </citation>
    <scope>NUCLEOTIDE SEQUENCE [LARGE SCALE GENOMIC DNA]</scope>
    <source>
        <strain evidence="2 5">SEMIA 4013</strain>
    </source>
</reference>
<evidence type="ECO:0000313" key="1">
    <source>
        <dbReference type="EMBL" id="AJZ61959.1"/>
    </source>
</evidence>
<reference evidence="1 4" key="1">
    <citation type="journal article" date="2015" name="Genome Announc.">
        <title>Complete genome sequences for 59 burkholderia isolates, both pathogenic and near neighbor.</title>
        <authorList>
            <person name="Johnson S.L."/>
            <person name="Bishop-Lilly K.A."/>
            <person name="Ladner J.T."/>
            <person name="Daligault H.E."/>
            <person name="Davenport K.W."/>
            <person name="Jaissle J."/>
            <person name="Frey K.G."/>
            <person name="Koroleva G.I."/>
            <person name="Bruce D.C."/>
            <person name="Coyne S.R."/>
            <person name="Broomall S.M."/>
            <person name="Li P.E."/>
            <person name="Teshima H."/>
            <person name="Gibbons H.S."/>
            <person name="Palacios G.F."/>
            <person name="Rosenzweig C.N."/>
            <person name="Redden C.L."/>
            <person name="Xu Y."/>
            <person name="Minogue T.D."/>
            <person name="Chain P.S."/>
        </authorList>
    </citation>
    <scope>NUCLEOTIDE SEQUENCE [LARGE SCALE GENOMIC DNA]</scope>
    <source>
        <strain evidence="1 4">ATCC BAA-463</strain>
    </source>
</reference>
<evidence type="ECO:0000313" key="4">
    <source>
        <dbReference type="Proteomes" id="UP000032614"/>
    </source>
</evidence>
<evidence type="ECO:0000313" key="6">
    <source>
        <dbReference type="Proteomes" id="UP001246473"/>
    </source>
</evidence>
<gene>
    <name evidence="2" type="ORF">GGD69_002323</name>
    <name evidence="1" type="ORF">OI25_5559</name>
    <name evidence="3" type="ORF">ParKJ_15475</name>
</gene>
<accession>A0AAP5QAT9</accession>
<dbReference type="KEGG" id="bfn:OI25_5559"/>
<name>A0AAP5QAT9_9BURK</name>